<evidence type="ECO:0000256" key="2">
    <source>
        <dbReference type="ARBA" id="ARBA00012438"/>
    </source>
</evidence>
<dbReference type="PANTHER" id="PTHR43304">
    <property type="entry name" value="PHYTOCHROME-LIKE PROTEIN CPH1"/>
    <property type="match status" value="1"/>
</dbReference>
<evidence type="ECO:0000256" key="4">
    <source>
        <dbReference type="ARBA" id="ARBA00022679"/>
    </source>
</evidence>
<evidence type="ECO:0000256" key="3">
    <source>
        <dbReference type="ARBA" id="ARBA00022553"/>
    </source>
</evidence>
<dbReference type="SMART" id="SM00091">
    <property type="entry name" value="PAS"/>
    <property type="match status" value="2"/>
</dbReference>
<organism evidence="8">
    <name type="scientific">marine sediment metagenome</name>
    <dbReference type="NCBI Taxonomy" id="412755"/>
    <lineage>
        <taxon>unclassified sequences</taxon>
        <taxon>metagenomes</taxon>
        <taxon>ecological metagenomes</taxon>
    </lineage>
</organism>
<dbReference type="InterPro" id="IPR013767">
    <property type="entry name" value="PAS_fold"/>
</dbReference>
<dbReference type="InterPro" id="IPR035965">
    <property type="entry name" value="PAS-like_dom_sf"/>
</dbReference>
<evidence type="ECO:0000313" key="8">
    <source>
        <dbReference type="EMBL" id="GAG34967.1"/>
    </source>
</evidence>
<dbReference type="PANTHER" id="PTHR43304:SF1">
    <property type="entry name" value="PAC DOMAIN-CONTAINING PROTEIN"/>
    <property type="match status" value="1"/>
</dbReference>
<dbReference type="Pfam" id="PF13426">
    <property type="entry name" value="PAS_9"/>
    <property type="match status" value="2"/>
</dbReference>
<comment type="catalytic activity">
    <reaction evidence="1">
        <text>ATP + protein L-histidine = ADP + protein N-phospho-L-histidine.</text>
        <dbReference type="EC" id="2.7.13.3"/>
    </reaction>
</comment>
<feature type="non-terminal residue" evidence="8">
    <location>
        <position position="1"/>
    </location>
</feature>
<proteinExistence type="predicted"/>
<accession>X0XHX9</accession>
<dbReference type="PROSITE" id="PS50112">
    <property type="entry name" value="PAS"/>
    <property type="match status" value="2"/>
</dbReference>
<keyword evidence="5" id="KW-0418">Kinase</keyword>
<dbReference type="PROSITE" id="PS50113">
    <property type="entry name" value="PAC"/>
    <property type="match status" value="2"/>
</dbReference>
<reference evidence="8" key="1">
    <citation type="journal article" date="2014" name="Front. Microbiol.">
        <title>High frequency of phylogenetically diverse reductive dehalogenase-homologous genes in deep subseafloor sedimentary metagenomes.</title>
        <authorList>
            <person name="Kawai M."/>
            <person name="Futagami T."/>
            <person name="Toyoda A."/>
            <person name="Takaki Y."/>
            <person name="Nishi S."/>
            <person name="Hori S."/>
            <person name="Arai W."/>
            <person name="Tsubouchi T."/>
            <person name="Morono Y."/>
            <person name="Uchiyama I."/>
            <person name="Ito T."/>
            <person name="Fujiyama A."/>
            <person name="Inagaki F."/>
            <person name="Takami H."/>
        </authorList>
    </citation>
    <scope>NUCLEOTIDE SEQUENCE</scope>
    <source>
        <strain evidence="8">Expedition CK06-06</strain>
    </source>
</reference>
<feature type="domain" description="PAS" evidence="6">
    <location>
        <begin position="187"/>
        <end position="245"/>
    </location>
</feature>
<comment type="caution">
    <text evidence="8">The sequence shown here is derived from an EMBL/GenBank/DDBJ whole genome shotgun (WGS) entry which is preliminary data.</text>
</comment>
<sequence length="245" mass="27388">HVQAGSERGSNDPIENEIIRSDGSTVPVEVVANVVEFGGQHLIQGTFRDISDRKKTESALRESETKYRTLFEQSSDAIYLSARGGRLLDLNEAGAALFGYSREEMLSLDVANLYLDPNEWKEFVEVMGSQGAVREYEATGVKKDGSPIDCLVTVSPWCSEDGTVRGYQGLVRDVTEQRRAEDELRQSEERFRTLVHHAPEAIVLWNLETGKFVDANANAERLFGLPRKRLLELGPFDVSPPFQPD</sequence>
<dbReference type="AlphaFoldDB" id="X0XHX9"/>
<feature type="domain" description="PAS" evidence="6">
    <location>
        <begin position="63"/>
        <end position="136"/>
    </location>
</feature>
<dbReference type="Pfam" id="PF00989">
    <property type="entry name" value="PAS"/>
    <property type="match status" value="1"/>
</dbReference>
<dbReference type="GO" id="GO:0006355">
    <property type="term" value="P:regulation of DNA-templated transcription"/>
    <property type="evidence" value="ECO:0007669"/>
    <property type="project" value="InterPro"/>
</dbReference>
<protein>
    <recommendedName>
        <fullName evidence="2">histidine kinase</fullName>
        <ecNumber evidence="2">2.7.13.3</ecNumber>
    </recommendedName>
</protein>
<gene>
    <name evidence="8" type="ORF">S01H1_70620</name>
</gene>
<dbReference type="EMBL" id="BARS01046971">
    <property type="protein sequence ID" value="GAG34967.1"/>
    <property type="molecule type" value="Genomic_DNA"/>
</dbReference>
<evidence type="ECO:0000256" key="1">
    <source>
        <dbReference type="ARBA" id="ARBA00000085"/>
    </source>
</evidence>
<dbReference type="CDD" id="cd00130">
    <property type="entry name" value="PAS"/>
    <property type="match status" value="2"/>
</dbReference>
<dbReference type="SUPFAM" id="SSF55785">
    <property type="entry name" value="PYP-like sensor domain (PAS domain)"/>
    <property type="match status" value="3"/>
</dbReference>
<keyword evidence="3" id="KW-0597">Phosphoprotein</keyword>
<evidence type="ECO:0000259" key="7">
    <source>
        <dbReference type="PROSITE" id="PS50113"/>
    </source>
</evidence>
<feature type="domain" description="PAC" evidence="7">
    <location>
        <begin position="134"/>
        <end position="186"/>
    </location>
</feature>
<dbReference type="EC" id="2.7.13.3" evidence="2"/>
<dbReference type="GO" id="GO:0004673">
    <property type="term" value="F:protein histidine kinase activity"/>
    <property type="evidence" value="ECO:0007669"/>
    <property type="project" value="UniProtKB-EC"/>
</dbReference>
<evidence type="ECO:0000256" key="5">
    <source>
        <dbReference type="ARBA" id="ARBA00022777"/>
    </source>
</evidence>
<dbReference type="Gene3D" id="3.30.450.20">
    <property type="entry name" value="PAS domain"/>
    <property type="match status" value="3"/>
</dbReference>
<name>X0XHX9_9ZZZZ</name>
<dbReference type="InterPro" id="IPR052162">
    <property type="entry name" value="Sensor_kinase/Photoreceptor"/>
</dbReference>
<dbReference type="NCBIfam" id="TIGR00229">
    <property type="entry name" value="sensory_box"/>
    <property type="match status" value="3"/>
</dbReference>
<feature type="non-terminal residue" evidence="8">
    <location>
        <position position="245"/>
    </location>
</feature>
<dbReference type="InterPro" id="IPR000700">
    <property type="entry name" value="PAS-assoc_C"/>
</dbReference>
<dbReference type="InterPro" id="IPR000014">
    <property type="entry name" value="PAS"/>
</dbReference>
<dbReference type="InterPro" id="IPR001610">
    <property type="entry name" value="PAC"/>
</dbReference>
<evidence type="ECO:0000259" key="6">
    <source>
        <dbReference type="PROSITE" id="PS50112"/>
    </source>
</evidence>
<keyword evidence="4" id="KW-0808">Transferase</keyword>
<feature type="domain" description="PAC" evidence="7">
    <location>
        <begin position="12"/>
        <end position="62"/>
    </location>
</feature>
<dbReference type="SMART" id="SM00086">
    <property type="entry name" value="PAC"/>
    <property type="match status" value="2"/>
</dbReference>